<gene>
    <name evidence="1" type="ORF">PoB_004929100</name>
</gene>
<evidence type="ECO:0000313" key="2">
    <source>
        <dbReference type="Proteomes" id="UP000735302"/>
    </source>
</evidence>
<keyword evidence="2" id="KW-1185">Reference proteome</keyword>
<sequence>MDRGERSSVTSRRVVRDVKFKTSRMTSAPVSPKAENSVFREPKDWQTINREYTYKKQHIEVQEPKEISKWRGFVDKGVVVTTENGPVVEANGTREANQLGDEKNNLCDGRVRLVVVESLQVNISLLINMV</sequence>
<dbReference type="EMBL" id="BLXT01005456">
    <property type="protein sequence ID" value="GFO22786.1"/>
    <property type="molecule type" value="Genomic_DNA"/>
</dbReference>
<comment type="caution">
    <text evidence="1">The sequence shown here is derived from an EMBL/GenBank/DDBJ whole genome shotgun (WGS) entry which is preliminary data.</text>
</comment>
<evidence type="ECO:0000313" key="1">
    <source>
        <dbReference type="EMBL" id="GFO22786.1"/>
    </source>
</evidence>
<name>A0AAV4BUR0_9GAST</name>
<protein>
    <submittedName>
        <fullName evidence="1">Uncharacterized protein</fullName>
    </submittedName>
</protein>
<proteinExistence type="predicted"/>
<reference evidence="1 2" key="1">
    <citation type="journal article" date="2021" name="Elife">
        <title>Chloroplast acquisition without the gene transfer in kleptoplastic sea slugs, Plakobranchus ocellatus.</title>
        <authorList>
            <person name="Maeda T."/>
            <person name="Takahashi S."/>
            <person name="Yoshida T."/>
            <person name="Shimamura S."/>
            <person name="Takaki Y."/>
            <person name="Nagai Y."/>
            <person name="Toyoda A."/>
            <person name="Suzuki Y."/>
            <person name="Arimoto A."/>
            <person name="Ishii H."/>
            <person name="Satoh N."/>
            <person name="Nishiyama T."/>
            <person name="Hasebe M."/>
            <person name="Maruyama T."/>
            <person name="Minagawa J."/>
            <person name="Obokata J."/>
            <person name="Shigenobu S."/>
        </authorList>
    </citation>
    <scope>NUCLEOTIDE SEQUENCE [LARGE SCALE GENOMIC DNA]</scope>
</reference>
<accession>A0AAV4BUR0</accession>
<dbReference type="Proteomes" id="UP000735302">
    <property type="component" value="Unassembled WGS sequence"/>
</dbReference>
<dbReference type="AlphaFoldDB" id="A0AAV4BUR0"/>
<organism evidence="1 2">
    <name type="scientific">Plakobranchus ocellatus</name>
    <dbReference type="NCBI Taxonomy" id="259542"/>
    <lineage>
        <taxon>Eukaryota</taxon>
        <taxon>Metazoa</taxon>
        <taxon>Spiralia</taxon>
        <taxon>Lophotrochozoa</taxon>
        <taxon>Mollusca</taxon>
        <taxon>Gastropoda</taxon>
        <taxon>Heterobranchia</taxon>
        <taxon>Euthyneura</taxon>
        <taxon>Panpulmonata</taxon>
        <taxon>Sacoglossa</taxon>
        <taxon>Placobranchoidea</taxon>
        <taxon>Plakobranchidae</taxon>
        <taxon>Plakobranchus</taxon>
    </lineage>
</organism>